<dbReference type="PANTHER" id="PTHR43731:SF9">
    <property type="entry name" value="SLR1461 PROTEIN"/>
    <property type="match status" value="1"/>
</dbReference>
<evidence type="ECO:0000256" key="3">
    <source>
        <dbReference type="ARBA" id="ARBA00022989"/>
    </source>
</evidence>
<keyword evidence="8" id="KW-0378">Hydrolase</keyword>
<feature type="transmembrane region" description="Helical" evidence="6">
    <location>
        <begin position="103"/>
        <end position="121"/>
    </location>
</feature>
<evidence type="ECO:0000256" key="1">
    <source>
        <dbReference type="ARBA" id="ARBA00004141"/>
    </source>
</evidence>
<dbReference type="PANTHER" id="PTHR43731">
    <property type="entry name" value="RHOMBOID PROTEASE"/>
    <property type="match status" value="1"/>
</dbReference>
<name>A0A7X5URP1_9PSEU</name>
<organism evidence="8 9">
    <name type="scientific">Saccharomonospora amisosensis</name>
    <dbReference type="NCBI Taxonomy" id="1128677"/>
    <lineage>
        <taxon>Bacteria</taxon>
        <taxon>Bacillati</taxon>
        <taxon>Actinomycetota</taxon>
        <taxon>Actinomycetes</taxon>
        <taxon>Pseudonocardiales</taxon>
        <taxon>Pseudonocardiaceae</taxon>
        <taxon>Saccharomonospora</taxon>
    </lineage>
</organism>
<dbReference type="RefSeq" id="WP_167171338.1">
    <property type="nucleotide sequence ID" value="NZ_JAAOYM010000001.1"/>
</dbReference>
<dbReference type="SUPFAM" id="SSF144091">
    <property type="entry name" value="Rhomboid-like"/>
    <property type="match status" value="1"/>
</dbReference>
<keyword evidence="9" id="KW-1185">Reference proteome</keyword>
<reference evidence="8 9" key="1">
    <citation type="submission" date="2020-03" db="EMBL/GenBank/DDBJ databases">
        <title>Sequencing the genomes of 1000 actinobacteria strains.</title>
        <authorList>
            <person name="Klenk H.-P."/>
        </authorList>
    </citation>
    <scope>NUCLEOTIDE SEQUENCE [LARGE SCALE GENOMIC DNA]</scope>
    <source>
        <strain evidence="8 9">DSM 45685</strain>
    </source>
</reference>
<dbReference type="Gene3D" id="1.20.1540.10">
    <property type="entry name" value="Rhomboid-like"/>
    <property type="match status" value="1"/>
</dbReference>
<comment type="subcellular location">
    <subcellularLocation>
        <location evidence="1">Membrane</location>
        <topology evidence="1">Multi-pass membrane protein</topology>
    </subcellularLocation>
</comment>
<accession>A0A7X5URP1</accession>
<evidence type="ECO:0000256" key="4">
    <source>
        <dbReference type="ARBA" id="ARBA00023136"/>
    </source>
</evidence>
<feature type="compositionally biased region" description="Basic and acidic residues" evidence="5">
    <location>
        <begin position="232"/>
        <end position="243"/>
    </location>
</feature>
<evidence type="ECO:0000256" key="2">
    <source>
        <dbReference type="ARBA" id="ARBA00022692"/>
    </source>
</evidence>
<keyword evidence="4 6" id="KW-0472">Membrane</keyword>
<dbReference type="AlphaFoldDB" id="A0A7X5URP1"/>
<dbReference type="Pfam" id="PF01694">
    <property type="entry name" value="Rhomboid"/>
    <property type="match status" value="1"/>
</dbReference>
<feature type="transmembrane region" description="Helical" evidence="6">
    <location>
        <begin position="127"/>
        <end position="148"/>
    </location>
</feature>
<feature type="transmembrane region" description="Helical" evidence="6">
    <location>
        <begin position="26"/>
        <end position="46"/>
    </location>
</feature>
<dbReference type="GO" id="GO:0004252">
    <property type="term" value="F:serine-type endopeptidase activity"/>
    <property type="evidence" value="ECO:0007669"/>
    <property type="project" value="InterPro"/>
</dbReference>
<dbReference type="InterPro" id="IPR035952">
    <property type="entry name" value="Rhomboid-like_sf"/>
</dbReference>
<protein>
    <submittedName>
        <fullName evidence="8">Membrane associated rhomboid family serine protease</fullName>
    </submittedName>
</protein>
<keyword evidence="3 6" id="KW-1133">Transmembrane helix</keyword>
<feature type="domain" description="Peptidase S54 rhomboid" evidence="7">
    <location>
        <begin position="67"/>
        <end position="199"/>
    </location>
</feature>
<feature type="compositionally biased region" description="Low complexity" evidence="5">
    <location>
        <begin position="208"/>
        <end position="218"/>
    </location>
</feature>
<proteinExistence type="predicted"/>
<feature type="region of interest" description="Disordered" evidence="5">
    <location>
        <begin position="208"/>
        <end position="243"/>
    </location>
</feature>
<sequence>MNDGPTSGQVLGARDAESLVADARRALWVMVSFVAVLWIVQVVNWANDYRLSLEYGILARDVDSLPTVLSSPFLHFSWGHIESNSGPLFVFGFLAALRGVRKFLGVTALIVLVSGLGAWLTHPPGTVGAGASGVVLGYFGYILVRGLFDRRGVDIVVGLVMALCFAYQFSVLVPGEAGISWQAHLFGFLGGVLGGWVFRDRRAKTAPTEVAAAPPAARAETEPAPPQQPTVHKADDAVGRPDA</sequence>
<evidence type="ECO:0000256" key="6">
    <source>
        <dbReference type="SAM" id="Phobius"/>
    </source>
</evidence>
<dbReference type="GO" id="GO:0016020">
    <property type="term" value="C:membrane"/>
    <property type="evidence" value="ECO:0007669"/>
    <property type="project" value="UniProtKB-SubCell"/>
</dbReference>
<evidence type="ECO:0000313" key="9">
    <source>
        <dbReference type="Proteomes" id="UP000545493"/>
    </source>
</evidence>
<dbReference type="EMBL" id="JAAOYM010000001">
    <property type="protein sequence ID" value="NIJ12494.1"/>
    <property type="molecule type" value="Genomic_DNA"/>
</dbReference>
<feature type="transmembrane region" description="Helical" evidence="6">
    <location>
        <begin position="179"/>
        <end position="198"/>
    </location>
</feature>
<evidence type="ECO:0000313" key="8">
    <source>
        <dbReference type="EMBL" id="NIJ12494.1"/>
    </source>
</evidence>
<keyword evidence="2 6" id="KW-0812">Transmembrane</keyword>
<feature type="transmembrane region" description="Helical" evidence="6">
    <location>
        <begin position="155"/>
        <end position="173"/>
    </location>
</feature>
<dbReference type="GO" id="GO:0006508">
    <property type="term" value="P:proteolysis"/>
    <property type="evidence" value="ECO:0007669"/>
    <property type="project" value="UniProtKB-KW"/>
</dbReference>
<evidence type="ECO:0000259" key="7">
    <source>
        <dbReference type="Pfam" id="PF01694"/>
    </source>
</evidence>
<dbReference type="InterPro" id="IPR050925">
    <property type="entry name" value="Rhomboid_protease_S54"/>
</dbReference>
<dbReference type="Proteomes" id="UP000545493">
    <property type="component" value="Unassembled WGS sequence"/>
</dbReference>
<evidence type="ECO:0000256" key="5">
    <source>
        <dbReference type="SAM" id="MobiDB-lite"/>
    </source>
</evidence>
<comment type="caution">
    <text evidence="8">The sequence shown here is derived from an EMBL/GenBank/DDBJ whole genome shotgun (WGS) entry which is preliminary data.</text>
</comment>
<gene>
    <name evidence="8" type="ORF">FHU38_002838</name>
</gene>
<dbReference type="InterPro" id="IPR022764">
    <property type="entry name" value="Peptidase_S54_rhomboid_dom"/>
</dbReference>
<keyword evidence="8" id="KW-0645">Protease</keyword>